<proteinExistence type="predicted"/>
<protein>
    <submittedName>
        <fullName evidence="3">Uncharacterized protein</fullName>
    </submittedName>
</protein>
<accession>A0A7S0R241</accession>
<evidence type="ECO:0000313" key="3">
    <source>
        <dbReference type="EMBL" id="CAD8664922.1"/>
    </source>
</evidence>
<feature type="transmembrane region" description="Helical" evidence="2">
    <location>
        <begin position="21"/>
        <end position="39"/>
    </location>
</feature>
<reference evidence="3" key="1">
    <citation type="submission" date="2021-01" db="EMBL/GenBank/DDBJ databases">
        <authorList>
            <person name="Corre E."/>
            <person name="Pelletier E."/>
            <person name="Niang G."/>
            <person name="Scheremetjew M."/>
            <person name="Finn R."/>
            <person name="Kale V."/>
            <person name="Holt S."/>
            <person name="Cochrane G."/>
            <person name="Meng A."/>
            <person name="Brown T."/>
            <person name="Cohen L."/>
        </authorList>
    </citation>
    <scope>NUCLEOTIDE SEQUENCE</scope>
    <source>
        <strain evidence="3">CCMP722</strain>
    </source>
</reference>
<feature type="region of interest" description="Disordered" evidence="1">
    <location>
        <begin position="88"/>
        <end position="174"/>
    </location>
</feature>
<gene>
    <name evidence="3" type="ORF">POBO1169_LOCUS7945</name>
</gene>
<keyword evidence="2" id="KW-1133">Transmembrane helix</keyword>
<keyword evidence="2" id="KW-0472">Membrane</keyword>
<evidence type="ECO:0000256" key="1">
    <source>
        <dbReference type="SAM" id="MobiDB-lite"/>
    </source>
</evidence>
<sequence>MAPVDRAGKRAGRGYLTSGEVAFILIFGTLLGILLYTYTGGTGVLTLLFRAIMGTGHSIPPSPAAPMEAVPPNSVSFDKTDEIANQGEVPVVEPQEEEPEKMDSTGGDSASQPSPALVLPETEATVPWPGEKENQPSAYSSHDADLQEAAPDISTQKRSKFDDAPEGSAWKSAFATPIPRSPGIKYAEGGMKASFKHGLQLHKAFFERNCTIGGCADGYDQDSSPGKWFSTDDKVFRSAITGEPCPDNIAYNPYNYVGTYREELFRIKSLLKCTAAFAYLRYNDGERDAIRGTMPWKRIYKGLDTAKSKQFETSELAIKQLSSDLVDALHVQDSRYIIGLPIPSCADGLINEYKSGGGNRRFLTYFSAKSNNELVRLIPFHSWGYSTLYSHRGGKALLPFFKQLMTKPHVTVIANENVRAQAAKQRLRWSQRVEVFPSNLPQVWANETREEWINRAKELARPGGKVFIIAIGTVSKILIKHMFEENPNNTYIDIGSLIDGLIGNASRAWLTTICQKLGTVCTETRWTIKHDMGACGERGQCVLPTVPHYVGKRVIKFPQCARRSRNSGR</sequence>
<dbReference type="AlphaFoldDB" id="A0A7S0R241"/>
<keyword evidence="2" id="KW-0812">Transmembrane</keyword>
<organism evidence="3">
    <name type="scientific">Pyramimonas obovata</name>
    <dbReference type="NCBI Taxonomy" id="1411642"/>
    <lineage>
        <taxon>Eukaryota</taxon>
        <taxon>Viridiplantae</taxon>
        <taxon>Chlorophyta</taxon>
        <taxon>Pyramimonadophyceae</taxon>
        <taxon>Pyramimonadales</taxon>
        <taxon>Pyramimonadaceae</taxon>
        <taxon>Pyramimonas</taxon>
        <taxon>Pyramimonas incertae sedis</taxon>
    </lineage>
</organism>
<evidence type="ECO:0000256" key="2">
    <source>
        <dbReference type="SAM" id="Phobius"/>
    </source>
</evidence>
<dbReference type="EMBL" id="HBFA01015408">
    <property type="protein sequence ID" value="CAD8664922.1"/>
    <property type="molecule type" value="Transcribed_RNA"/>
</dbReference>
<name>A0A7S0R241_9CHLO</name>